<dbReference type="GO" id="GO:0005886">
    <property type="term" value="C:plasma membrane"/>
    <property type="evidence" value="ECO:0007669"/>
    <property type="project" value="UniProtKB-SubCell"/>
</dbReference>
<feature type="compositionally biased region" description="Acidic residues" evidence="10">
    <location>
        <begin position="181"/>
        <end position="190"/>
    </location>
</feature>
<dbReference type="PANTHER" id="PTHR35011:SF2">
    <property type="entry name" value="2,3-DIKETO-L-GULONATE TRAP TRANSPORTER SMALL PERMEASE PROTEIN YIAM"/>
    <property type="match status" value="1"/>
</dbReference>
<name>A0A844H8I6_9RHOB</name>
<feature type="domain" description="Tripartite ATP-independent periplasmic transporters DctQ component" evidence="11">
    <location>
        <begin position="23"/>
        <end position="151"/>
    </location>
</feature>
<dbReference type="Pfam" id="PF04290">
    <property type="entry name" value="DctQ"/>
    <property type="match status" value="1"/>
</dbReference>
<keyword evidence="4 9" id="KW-0997">Cell inner membrane</keyword>
<organism evidence="12 13">
    <name type="scientific">Paracoccus limosus</name>
    <dbReference type="NCBI Taxonomy" id="913252"/>
    <lineage>
        <taxon>Bacteria</taxon>
        <taxon>Pseudomonadati</taxon>
        <taxon>Pseudomonadota</taxon>
        <taxon>Alphaproteobacteria</taxon>
        <taxon>Rhodobacterales</taxon>
        <taxon>Paracoccaceae</taxon>
        <taxon>Paracoccus</taxon>
    </lineage>
</organism>
<evidence type="ECO:0000256" key="9">
    <source>
        <dbReference type="RuleBase" id="RU369079"/>
    </source>
</evidence>
<keyword evidence="7 9" id="KW-0472">Membrane</keyword>
<comment type="function">
    <text evidence="9">Part of the tripartite ATP-independent periplasmic (TRAP) transport system.</text>
</comment>
<evidence type="ECO:0000259" key="11">
    <source>
        <dbReference type="Pfam" id="PF04290"/>
    </source>
</evidence>
<feature type="transmembrane region" description="Helical" evidence="9">
    <location>
        <begin position="85"/>
        <end position="106"/>
    </location>
</feature>
<evidence type="ECO:0000256" key="1">
    <source>
        <dbReference type="ARBA" id="ARBA00004429"/>
    </source>
</evidence>
<comment type="caution">
    <text evidence="12">The sequence shown here is derived from an EMBL/GenBank/DDBJ whole genome shotgun (WGS) entry which is preliminary data.</text>
</comment>
<dbReference type="EMBL" id="WMIF01000029">
    <property type="protein sequence ID" value="MTH36144.1"/>
    <property type="molecule type" value="Genomic_DNA"/>
</dbReference>
<dbReference type="GO" id="GO:0022857">
    <property type="term" value="F:transmembrane transporter activity"/>
    <property type="evidence" value="ECO:0007669"/>
    <property type="project" value="UniProtKB-UniRule"/>
</dbReference>
<evidence type="ECO:0000313" key="13">
    <source>
        <dbReference type="Proteomes" id="UP000442533"/>
    </source>
</evidence>
<dbReference type="OrthoDB" id="4964541at2"/>
<dbReference type="InterPro" id="IPR007387">
    <property type="entry name" value="TRAP_DctQ"/>
</dbReference>
<reference evidence="12 13" key="1">
    <citation type="submission" date="2019-11" db="EMBL/GenBank/DDBJ databases">
        <authorList>
            <person name="Dong K."/>
        </authorList>
    </citation>
    <scope>NUCLEOTIDE SEQUENCE [LARGE SCALE GENOMIC DNA]</scope>
    <source>
        <strain evidence="12 13">JCM 17370</strain>
    </source>
</reference>
<comment type="similarity">
    <text evidence="8 9">Belongs to the TRAP transporter small permease family.</text>
</comment>
<dbReference type="RefSeq" id="WP_155065649.1">
    <property type="nucleotide sequence ID" value="NZ_WMIF01000029.1"/>
</dbReference>
<evidence type="ECO:0000256" key="7">
    <source>
        <dbReference type="ARBA" id="ARBA00023136"/>
    </source>
</evidence>
<keyword evidence="3" id="KW-1003">Cell membrane</keyword>
<evidence type="ECO:0000256" key="10">
    <source>
        <dbReference type="SAM" id="MobiDB-lite"/>
    </source>
</evidence>
<protein>
    <recommendedName>
        <fullName evidence="9">TRAP transporter small permease protein</fullName>
    </recommendedName>
</protein>
<keyword evidence="13" id="KW-1185">Reference proteome</keyword>
<sequence length="190" mass="20989">MEKSIGWIRKPIEAAIALCMAVMLVLVFGNVVLRYAFNSGLTVSDELSRLLFVWMVFLGALAALFERRHLGVDTLVAHLSRRGRLVCFLLSNGLMLYATWLVFLGGWQQALITLDATTPVLGVSQAWFYAPVLLFSLASALWFVVQLLRAALGRIGDDELVEIRESEEDIDAAMQKSIPTGDDEATGGRK</sequence>
<feature type="transmembrane region" description="Helical" evidence="9">
    <location>
        <begin position="47"/>
        <end position="65"/>
    </location>
</feature>
<evidence type="ECO:0000256" key="3">
    <source>
        <dbReference type="ARBA" id="ARBA00022475"/>
    </source>
</evidence>
<feature type="transmembrane region" description="Helical" evidence="9">
    <location>
        <begin position="12"/>
        <end position="35"/>
    </location>
</feature>
<evidence type="ECO:0000256" key="8">
    <source>
        <dbReference type="ARBA" id="ARBA00038436"/>
    </source>
</evidence>
<dbReference type="AlphaFoldDB" id="A0A844H8I6"/>
<dbReference type="GO" id="GO:0015740">
    <property type="term" value="P:C4-dicarboxylate transport"/>
    <property type="evidence" value="ECO:0007669"/>
    <property type="project" value="TreeGrafter"/>
</dbReference>
<keyword evidence="5 9" id="KW-0812">Transmembrane</keyword>
<evidence type="ECO:0000256" key="6">
    <source>
        <dbReference type="ARBA" id="ARBA00022989"/>
    </source>
</evidence>
<dbReference type="PANTHER" id="PTHR35011">
    <property type="entry name" value="2,3-DIKETO-L-GULONATE TRAP TRANSPORTER SMALL PERMEASE PROTEIN YIAM"/>
    <property type="match status" value="1"/>
</dbReference>
<evidence type="ECO:0000313" key="12">
    <source>
        <dbReference type="EMBL" id="MTH36144.1"/>
    </source>
</evidence>
<comment type="subunit">
    <text evidence="9">The complex comprises the extracytoplasmic solute receptor protein and the two transmembrane proteins.</text>
</comment>
<dbReference type="InterPro" id="IPR055348">
    <property type="entry name" value="DctQ"/>
</dbReference>
<feature type="transmembrane region" description="Helical" evidence="9">
    <location>
        <begin position="126"/>
        <end position="145"/>
    </location>
</feature>
<feature type="region of interest" description="Disordered" evidence="10">
    <location>
        <begin position="171"/>
        <end position="190"/>
    </location>
</feature>
<evidence type="ECO:0000256" key="5">
    <source>
        <dbReference type="ARBA" id="ARBA00022692"/>
    </source>
</evidence>
<accession>A0A844H8I6</accession>
<comment type="subcellular location">
    <subcellularLocation>
        <location evidence="1 9">Cell inner membrane</location>
        <topology evidence="1 9">Multi-pass membrane protein</topology>
    </subcellularLocation>
</comment>
<proteinExistence type="inferred from homology"/>
<gene>
    <name evidence="12" type="ORF">GL279_16210</name>
</gene>
<keyword evidence="2 9" id="KW-0813">Transport</keyword>
<evidence type="ECO:0000256" key="2">
    <source>
        <dbReference type="ARBA" id="ARBA00022448"/>
    </source>
</evidence>
<evidence type="ECO:0000256" key="4">
    <source>
        <dbReference type="ARBA" id="ARBA00022519"/>
    </source>
</evidence>
<keyword evidence="6 9" id="KW-1133">Transmembrane helix</keyword>
<dbReference type="Proteomes" id="UP000442533">
    <property type="component" value="Unassembled WGS sequence"/>
</dbReference>